<sequence>MLEQRVYGRYDGARHRKLIRRKLGIDTRRKRGGPCGHAMRLADLEKKALREQKESSATSSMGVQLEKLALREQEESSATISIDQSPSSIIVMITSEDAIPPQAQSFSEQEAEALEAKSTS</sequence>
<reference evidence="2 3" key="1">
    <citation type="submission" date="2022-03" db="EMBL/GenBank/DDBJ databases">
        <authorList>
            <person name="Nunn A."/>
            <person name="Chopra R."/>
            <person name="Nunn A."/>
            <person name="Contreras Garrido A."/>
        </authorList>
    </citation>
    <scope>NUCLEOTIDE SEQUENCE [LARGE SCALE GENOMIC DNA]</scope>
</reference>
<protein>
    <recommendedName>
        <fullName evidence="4">Nuclear transcription factor Y subunit</fullName>
    </recommendedName>
</protein>
<dbReference type="Proteomes" id="UP000836841">
    <property type="component" value="Chromosome 2"/>
</dbReference>
<dbReference type="EMBL" id="OU466858">
    <property type="protein sequence ID" value="CAH2044578.1"/>
    <property type="molecule type" value="Genomic_DNA"/>
</dbReference>
<evidence type="ECO:0000313" key="3">
    <source>
        <dbReference type="Proteomes" id="UP000836841"/>
    </source>
</evidence>
<evidence type="ECO:0000313" key="2">
    <source>
        <dbReference type="EMBL" id="CAH2044578.1"/>
    </source>
</evidence>
<evidence type="ECO:0000256" key="1">
    <source>
        <dbReference type="SAM" id="MobiDB-lite"/>
    </source>
</evidence>
<name>A0AAU9RNW6_THLAR</name>
<organism evidence="2 3">
    <name type="scientific">Thlaspi arvense</name>
    <name type="common">Field penny-cress</name>
    <dbReference type="NCBI Taxonomy" id="13288"/>
    <lineage>
        <taxon>Eukaryota</taxon>
        <taxon>Viridiplantae</taxon>
        <taxon>Streptophyta</taxon>
        <taxon>Embryophyta</taxon>
        <taxon>Tracheophyta</taxon>
        <taxon>Spermatophyta</taxon>
        <taxon>Magnoliopsida</taxon>
        <taxon>eudicotyledons</taxon>
        <taxon>Gunneridae</taxon>
        <taxon>Pentapetalae</taxon>
        <taxon>rosids</taxon>
        <taxon>malvids</taxon>
        <taxon>Brassicales</taxon>
        <taxon>Brassicaceae</taxon>
        <taxon>Thlaspideae</taxon>
        <taxon>Thlaspi</taxon>
    </lineage>
</organism>
<feature type="region of interest" description="Disordered" evidence="1">
    <location>
        <begin position="99"/>
        <end position="120"/>
    </location>
</feature>
<gene>
    <name evidence="2" type="ORF">TAV2_LOCUS7627</name>
</gene>
<evidence type="ECO:0008006" key="4">
    <source>
        <dbReference type="Google" id="ProtNLM"/>
    </source>
</evidence>
<accession>A0AAU9RNW6</accession>
<dbReference type="AlphaFoldDB" id="A0AAU9RNW6"/>
<proteinExistence type="predicted"/>
<keyword evidence="3" id="KW-1185">Reference proteome</keyword>